<dbReference type="GO" id="GO:0005525">
    <property type="term" value="F:GTP binding"/>
    <property type="evidence" value="ECO:0007669"/>
    <property type="project" value="InterPro"/>
</dbReference>
<dbReference type="InterPro" id="IPR050896">
    <property type="entry name" value="Mito_lipid_metab_GTPase"/>
</dbReference>
<sequence length="652" mass="71602">MVATCAKMQGGIRCGARLSQRMEMELFRQLGSANSGVSLGRTNGVAASNFGSTLLSTQVSSTARCHRFHSALVQSQYASQFSRSCSCSRRSVSLLSFKHGFGLSGERFEPLAQQFSTSRVASAPRVTTSFHPDDVRGEPRTDELVCPGCGIQMQDTNPKAPGYFQEPARPKKLSDEDSAEQSELMLEMAELERQQLEEDKEKESKEEEFWLEGIEEDVSLFESRSSRRRAKKEKYAKKDILAQVEGEKPVVCARCHALRNYGKVKDEAMENLLPDFDFENVVGDRLRKSIGRRAVVLMVIDAVDFDGSFPRMAATLLASSEKELAGSWQDGKSGNVPRLVICLNKVDLLPGQISPIRLEQWVRRRSRAGGVSQISGVHVVSAYKGWGVDKLAKQLTEMAGPRGDVWVIGAQNVGKSSLINALGKITTEEKEKEKKKVFLTEAAVPGTTVGVVKLEGILPGRARVLDTPGLLHPHQITTRLTREEQKMVQIRKVLKPRTFRVKVGHAISVGGLMRMTVVKAPADSIYATIWASAFIPCHMGQAEKSAELFERHVGDKLTPPSSKDRVEELGRWVSRTVQISGEKWDQSSVDIAVAGVGWIAFALSGAATLEVCTWEGVAVTVREAMVFDMAAVFERPGFTALKATSKAGAQKT</sequence>
<feature type="region of interest" description="Disordered" evidence="1">
    <location>
        <begin position="156"/>
        <end position="181"/>
    </location>
</feature>
<dbReference type="PANTHER" id="PTHR46434:SF1">
    <property type="entry name" value="GENETIC INTERACTOR OF PROHIBITINS 3, MITOCHONDRIAL"/>
    <property type="match status" value="1"/>
</dbReference>
<proteinExistence type="predicted"/>
<dbReference type="Gene3D" id="3.40.50.300">
    <property type="entry name" value="P-loop containing nucleotide triphosphate hydrolases"/>
    <property type="match status" value="1"/>
</dbReference>
<dbReference type="Pfam" id="PF01926">
    <property type="entry name" value="MMR_HSR1"/>
    <property type="match status" value="1"/>
</dbReference>
<dbReference type="InterPro" id="IPR027417">
    <property type="entry name" value="P-loop_NTPase"/>
</dbReference>
<dbReference type="Proteomes" id="UP000244005">
    <property type="component" value="Unassembled WGS sequence"/>
</dbReference>
<feature type="domain" description="NOA1/YqeH-like C-terminal" evidence="3">
    <location>
        <begin position="528"/>
        <end position="625"/>
    </location>
</feature>
<dbReference type="OrthoDB" id="1696305at2759"/>
<evidence type="ECO:0000259" key="2">
    <source>
        <dbReference type="Pfam" id="PF01926"/>
    </source>
</evidence>
<dbReference type="SUPFAM" id="SSF52540">
    <property type="entry name" value="P-loop containing nucleoside triphosphate hydrolases"/>
    <property type="match status" value="1"/>
</dbReference>
<protein>
    <submittedName>
        <fullName evidence="4">Uncharacterized protein</fullName>
    </submittedName>
</protein>
<accession>A0A2R6WMI7</accession>
<dbReference type="Pfam" id="PF21516">
    <property type="entry name" value="YqeH-like_C"/>
    <property type="match status" value="1"/>
</dbReference>
<name>A0A2R6WMI7_MARPO</name>
<dbReference type="CDD" id="cd01855">
    <property type="entry name" value="YqeH"/>
    <property type="match status" value="1"/>
</dbReference>
<organism evidence="4 5">
    <name type="scientific">Marchantia polymorpha</name>
    <name type="common">Common liverwort</name>
    <name type="synonym">Marchantia aquatica</name>
    <dbReference type="NCBI Taxonomy" id="3197"/>
    <lineage>
        <taxon>Eukaryota</taxon>
        <taxon>Viridiplantae</taxon>
        <taxon>Streptophyta</taxon>
        <taxon>Embryophyta</taxon>
        <taxon>Marchantiophyta</taxon>
        <taxon>Marchantiopsida</taxon>
        <taxon>Marchantiidae</taxon>
        <taxon>Marchantiales</taxon>
        <taxon>Marchantiaceae</taxon>
        <taxon>Marchantia</taxon>
    </lineage>
</organism>
<evidence type="ECO:0000259" key="3">
    <source>
        <dbReference type="Pfam" id="PF21516"/>
    </source>
</evidence>
<reference evidence="5" key="1">
    <citation type="journal article" date="2017" name="Cell">
        <title>Insights into land plant evolution garnered from the Marchantia polymorpha genome.</title>
        <authorList>
            <person name="Bowman J.L."/>
            <person name="Kohchi T."/>
            <person name="Yamato K.T."/>
            <person name="Jenkins J."/>
            <person name="Shu S."/>
            <person name="Ishizaki K."/>
            <person name="Yamaoka S."/>
            <person name="Nishihama R."/>
            <person name="Nakamura Y."/>
            <person name="Berger F."/>
            <person name="Adam C."/>
            <person name="Aki S.S."/>
            <person name="Althoff F."/>
            <person name="Araki T."/>
            <person name="Arteaga-Vazquez M.A."/>
            <person name="Balasubrmanian S."/>
            <person name="Barry K."/>
            <person name="Bauer D."/>
            <person name="Boehm C.R."/>
            <person name="Briginshaw L."/>
            <person name="Caballero-Perez J."/>
            <person name="Catarino B."/>
            <person name="Chen F."/>
            <person name="Chiyoda S."/>
            <person name="Chovatia M."/>
            <person name="Davies K.M."/>
            <person name="Delmans M."/>
            <person name="Demura T."/>
            <person name="Dierschke T."/>
            <person name="Dolan L."/>
            <person name="Dorantes-Acosta A.E."/>
            <person name="Eklund D.M."/>
            <person name="Florent S.N."/>
            <person name="Flores-Sandoval E."/>
            <person name="Fujiyama A."/>
            <person name="Fukuzawa H."/>
            <person name="Galik B."/>
            <person name="Grimanelli D."/>
            <person name="Grimwood J."/>
            <person name="Grossniklaus U."/>
            <person name="Hamada T."/>
            <person name="Haseloff J."/>
            <person name="Hetherington A.J."/>
            <person name="Higo A."/>
            <person name="Hirakawa Y."/>
            <person name="Hundley H.N."/>
            <person name="Ikeda Y."/>
            <person name="Inoue K."/>
            <person name="Inoue S.I."/>
            <person name="Ishida S."/>
            <person name="Jia Q."/>
            <person name="Kakita M."/>
            <person name="Kanazawa T."/>
            <person name="Kawai Y."/>
            <person name="Kawashima T."/>
            <person name="Kennedy M."/>
            <person name="Kinose K."/>
            <person name="Kinoshita T."/>
            <person name="Kohara Y."/>
            <person name="Koide E."/>
            <person name="Komatsu K."/>
            <person name="Kopischke S."/>
            <person name="Kubo M."/>
            <person name="Kyozuka J."/>
            <person name="Lagercrantz U."/>
            <person name="Lin S.S."/>
            <person name="Lindquist E."/>
            <person name="Lipzen A.M."/>
            <person name="Lu C.W."/>
            <person name="De Luna E."/>
            <person name="Martienssen R.A."/>
            <person name="Minamino N."/>
            <person name="Mizutani M."/>
            <person name="Mizutani M."/>
            <person name="Mochizuki N."/>
            <person name="Monte I."/>
            <person name="Mosher R."/>
            <person name="Nagasaki H."/>
            <person name="Nakagami H."/>
            <person name="Naramoto S."/>
            <person name="Nishitani K."/>
            <person name="Ohtani M."/>
            <person name="Okamoto T."/>
            <person name="Okumura M."/>
            <person name="Phillips J."/>
            <person name="Pollak B."/>
            <person name="Reinders A."/>
            <person name="Rovekamp M."/>
            <person name="Sano R."/>
            <person name="Sawa S."/>
            <person name="Schmid M.W."/>
            <person name="Shirakawa M."/>
            <person name="Solano R."/>
            <person name="Spunde A."/>
            <person name="Suetsugu N."/>
            <person name="Sugano S."/>
            <person name="Sugiyama A."/>
            <person name="Sun R."/>
            <person name="Suzuki Y."/>
            <person name="Takenaka M."/>
            <person name="Takezawa D."/>
            <person name="Tomogane H."/>
            <person name="Tsuzuki M."/>
            <person name="Ueda T."/>
            <person name="Umeda M."/>
            <person name="Ward J.M."/>
            <person name="Watanabe Y."/>
            <person name="Yazaki K."/>
            <person name="Yokoyama R."/>
            <person name="Yoshitake Y."/>
            <person name="Yotsui I."/>
            <person name="Zachgo S."/>
            <person name="Schmutz J."/>
        </authorList>
    </citation>
    <scope>NUCLEOTIDE SEQUENCE [LARGE SCALE GENOMIC DNA]</scope>
    <source>
        <strain evidence="5">Tak-1</strain>
    </source>
</reference>
<dbReference type="EMBL" id="KZ772746">
    <property type="protein sequence ID" value="PTQ35061.1"/>
    <property type="molecule type" value="Genomic_DNA"/>
</dbReference>
<keyword evidence="5" id="KW-1185">Reference proteome</keyword>
<dbReference type="InterPro" id="IPR006073">
    <property type="entry name" value="GTP-bd"/>
</dbReference>
<feature type="domain" description="G" evidence="2">
    <location>
        <begin position="405"/>
        <end position="488"/>
    </location>
</feature>
<dbReference type="OMA" id="MVFDMAA"/>
<evidence type="ECO:0000313" key="4">
    <source>
        <dbReference type="EMBL" id="PTQ35061.1"/>
    </source>
</evidence>
<dbReference type="Gramene" id="Mp7g03470.1">
    <property type="protein sequence ID" value="Mp7g03470.1.cds"/>
    <property type="gene ID" value="Mp7g03470"/>
</dbReference>
<evidence type="ECO:0000256" key="1">
    <source>
        <dbReference type="SAM" id="MobiDB-lite"/>
    </source>
</evidence>
<dbReference type="PANTHER" id="PTHR46434">
    <property type="entry name" value="GENETIC INTERACTOR OF PROHIBITINS 3, MITOCHONDRIAL"/>
    <property type="match status" value="1"/>
</dbReference>
<evidence type="ECO:0000313" key="5">
    <source>
        <dbReference type="Proteomes" id="UP000244005"/>
    </source>
</evidence>
<dbReference type="GO" id="GO:0005739">
    <property type="term" value="C:mitochondrion"/>
    <property type="evidence" value="ECO:0000318"/>
    <property type="project" value="GO_Central"/>
</dbReference>
<dbReference type="AlphaFoldDB" id="A0A2R6WMI7"/>
<gene>
    <name evidence="4" type="ORF">MARPO_0074s0049</name>
</gene>
<dbReference type="InterPro" id="IPR048422">
    <property type="entry name" value="NOA1/YqeH-like_C"/>
</dbReference>